<evidence type="ECO:0008006" key="5">
    <source>
        <dbReference type="Google" id="ProtNLM"/>
    </source>
</evidence>
<evidence type="ECO:0000256" key="2">
    <source>
        <dbReference type="SAM" id="SignalP"/>
    </source>
</evidence>
<organism evidence="3 4">
    <name type="scientific">Achromobacter aloeverae</name>
    <dbReference type="NCBI Taxonomy" id="1750518"/>
    <lineage>
        <taxon>Bacteria</taxon>
        <taxon>Pseudomonadati</taxon>
        <taxon>Pseudomonadota</taxon>
        <taxon>Betaproteobacteria</taxon>
        <taxon>Burkholderiales</taxon>
        <taxon>Alcaligenaceae</taxon>
        <taxon>Achromobacter</taxon>
    </lineage>
</organism>
<dbReference type="CDD" id="cd16325">
    <property type="entry name" value="LolA"/>
    <property type="match status" value="1"/>
</dbReference>
<dbReference type="InterPro" id="IPR029046">
    <property type="entry name" value="LolA/LolB/LppX"/>
</dbReference>
<dbReference type="AlphaFoldDB" id="A0A4Q1HP99"/>
<dbReference type="Gene3D" id="2.50.20.10">
    <property type="entry name" value="Lipoprotein localisation LolA/LolB/LppX"/>
    <property type="match status" value="1"/>
</dbReference>
<dbReference type="OrthoDB" id="5297911at2"/>
<protein>
    <recommendedName>
        <fullName evidence="5">Outer membrane lipoprotein carrier protein LolA</fullName>
    </recommendedName>
</protein>
<evidence type="ECO:0000313" key="4">
    <source>
        <dbReference type="Proteomes" id="UP000290849"/>
    </source>
</evidence>
<evidence type="ECO:0000256" key="1">
    <source>
        <dbReference type="ARBA" id="ARBA00022729"/>
    </source>
</evidence>
<dbReference type="Proteomes" id="UP000290849">
    <property type="component" value="Unassembled WGS sequence"/>
</dbReference>
<evidence type="ECO:0000313" key="3">
    <source>
        <dbReference type="EMBL" id="RXN92739.1"/>
    </source>
</evidence>
<sequence length="204" mass="22691">MKRFLRCLGACGALLLGAAALPAQAFDLNDLQRQLQATPVVRGQFVQQKFLRSLPQPLTSNGAFVLSSQYGLLWELRVPLFQDLLITPEGMFRRADGGKWQALPQQIGSGRETRLFLAVLAGDTRGLQDNFDMQVSGSASAWQLVMTPKSALLKQIFQDIRINGGKLVDRIELRETQGDRTVMEMKNARADNKLDADETRDFAP</sequence>
<proteinExistence type="predicted"/>
<keyword evidence="4" id="KW-1185">Reference proteome</keyword>
<feature type="signal peptide" evidence="2">
    <location>
        <begin position="1"/>
        <end position="25"/>
    </location>
</feature>
<dbReference type="EMBL" id="PYAL01000001">
    <property type="protein sequence ID" value="RXN92739.1"/>
    <property type="molecule type" value="Genomic_DNA"/>
</dbReference>
<dbReference type="SUPFAM" id="SSF89392">
    <property type="entry name" value="Prokaryotic lipoproteins and lipoprotein localization factors"/>
    <property type="match status" value="1"/>
</dbReference>
<dbReference type="Pfam" id="PF19574">
    <property type="entry name" value="LolA_3"/>
    <property type="match status" value="1"/>
</dbReference>
<dbReference type="InterPro" id="IPR004564">
    <property type="entry name" value="OM_lipoprot_carrier_LolA-like"/>
</dbReference>
<reference evidence="3 4" key="1">
    <citation type="journal article" date="2017" name="Int. J. Syst. Evol. Microbiol.">
        <title>Achromobacter aloeverae sp. nov., isolated from the root of Aloe vera (L.) Burm.f.</title>
        <authorList>
            <person name="Kuncharoen N."/>
            <person name="Muramatsu Y."/>
            <person name="Shibata C."/>
            <person name="Kamakura Y."/>
            <person name="Nakagawa Y."/>
            <person name="Tanasupawat S."/>
        </authorList>
    </citation>
    <scope>NUCLEOTIDE SEQUENCE [LARGE SCALE GENOMIC DNA]</scope>
    <source>
        <strain evidence="3 4">AVA-1</strain>
    </source>
</reference>
<keyword evidence="1 2" id="KW-0732">Signal</keyword>
<dbReference type="RefSeq" id="WP_129148699.1">
    <property type="nucleotide sequence ID" value="NZ_JBHSDO010000006.1"/>
</dbReference>
<accession>A0A4Q1HP99</accession>
<name>A0A4Q1HP99_9BURK</name>
<gene>
    <name evidence="3" type="ORF">C7R54_03045</name>
</gene>
<comment type="caution">
    <text evidence="3">The sequence shown here is derived from an EMBL/GenBank/DDBJ whole genome shotgun (WGS) entry which is preliminary data.</text>
</comment>
<feature type="chain" id="PRO_5020898350" description="Outer membrane lipoprotein carrier protein LolA" evidence="2">
    <location>
        <begin position="26"/>
        <end position="204"/>
    </location>
</feature>